<feature type="region of interest" description="Disordered" evidence="6">
    <location>
        <begin position="1"/>
        <end position="25"/>
    </location>
</feature>
<dbReference type="SUPFAM" id="SSF49785">
    <property type="entry name" value="Galactose-binding domain-like"/>
    <property type="match status" value="1"/>
</dbReference>
<feature type="region of interest" description="Disordered" evidence="6">
    <location>
        <begin position="205"/>
        <end position="228"/>
    </location>
</feature>
<proteinExistence type="inferred from homology"/>
<dbReference type="Pfam" id="PF03256">
    <property type="entry name" value="ANAPC10"/>
    <property type="match status" value="1"/>
</dbReference>
<keyword evidence="4" id="KW-0833">Ubl conjugation pathway</keyword>
<dbReference type="Proteomes" id="UP001172101">
    <property type="component" value="Unassembled WGS sequence"/>
</dbReference>
<dbReference type="CDD" id="cd08366">
    <property type="entry name" value="APC10"/>
    <property type="match status" value="1"/>
</dbReference>
<dbReference type="InterPro" id="IPR016901">
    <property type="entry name" value="APC10/Doc1"/>
</dbReference>
<dbReference type="InterPro" id="IPR004939">
    <property type="entry name" value="APC_su10/DOC_dom"/>
</dbReference>
<dbReference type="PANTHER" id="PTHR12936:SF0">
    <property type="entry name" value="ANAPHASE-PROMOTING COMPLEX SUBUNIT 10"/>
    <property type="match status" value="1"/>
</dbReference>
<evidence type="ECO:0000313" key="8">
    <source>
        <dbReference type="EMBL" id="KAK0723292.1"/>
    </source>
</evidence>
<evidence type="ECO:0000256" key="6">
    <source>
        <dbReference type="SAM" id="MobiDB-lite"/>
    </source>
</evidence>
<feature type="region of interest" description="Disordered" evidence="6">
    <location>
        <begin position="153"/>
        <end position="181"/>
    </location>
</feature>
<keyword evidence="9" id="KW-1185">Reference proteome</keyword>
<dbReference type="PROSITE" id="PS51284">
    <property type="entry name" value="DOC"/>
    <property type="match status" value="1"/>
</dbReference>
<dbReference type="InterPro" id="IPR008979">
    <property type="entry name" value="Galactose-bd-like_sf"/>
</dbReference>
<organism evidence="8 9">
    <name type="scientific">Lasiosphaeria miniovina</name>
    <dbReference type="NCBI Taxonomy" id="1954250"/>
    <lineage>
        <taxon>Eukaryota</taxon>
        <taxon>Fungi</taxon>
        <taxon>Dikarya</taxon>
        <taxon>Ascomycota</taxon>
        <taxon>Pezizomycotina</taxon>
        <taxon>Sordariomycetes</taxon>
        <taxon>Sordariomycetidae</taxon>
        <taxon>Sordariales</taxon>
        <taxon>Lasiosphaeriaceae</taxon>
        <taxon>Lasiosphaeria</taxon>
    </lineage>
</organism>
<dbReference type="RefSeq" id="XP_060299216.1">
    <property type="nucleotide sequence ID" value="XM_060441787.1"/>
</dbReference>
<evidence type="ECO:0000259" key="7">
    <source>
        <dbReference type="PROSITE" id="PS51284"/>
    </source>
</evidence>
<accession>A0AA40E356</accession>
<comment type="similarity">
    <text evidence="1">Belongs to the APC10 family.</text>
</comment>
<comment type="caution">
    <text evidence="8">The sequence shown here is derived from an EMBL/GenBank/DDBJ whole genome shotgun (WGS) entry which is preliminary data.</text>
</comment>
<evidence type="ECO:0000256" key="5">
    <source>
        <dbReference type="ARBA" id="ARBA00023306"/>
    </source>
</evidence>
<evidence type="ECO:0000256" key="2">
    <source>
        <dbReference type="ARBA" id="ARBA00022618"/>
    </source>
</evidence>
<keyword evidence="5" id="KW-0131">Cell cycle</keyword>
<dbReference type="AlphaFoldDB" id="A0AA40E356"/>
<dbReference type="GO" id="GO:0051301">
    <property type="term" value="P:cell division"/>
    <property type="evidence" value="ECO:0007669"/>
    <property type="project" value="UniProtKB-KW"/>
</dbReference>
<evidence type="ECO:0000313" key="9">
    <source>
        <dbReference type="Proteomes" id="UP001172101"/>
    </source>
</evidence>
<evidence type="ECO:0000256" key="4">
    <source>
        <dbReference type="ARBA" id="ARBA00022786"/>
    </source>
</evidence>
<evidence type="ECO:0000256" key="3">
    <source>
        <dbReference type="ARBA" id="ARBA00022776"/>
    </source>
</evidence>
<feature type="compositionally biased region" description="Basic and acidic residues" evidence="6">
    <location>
        <begin position="205"/>
        <end position="215"/>
    </location>
</feature>
<evidence type="ECO:0000256" key="1">
    <source>
        <dbReference type="ARBA" id="ARBA00006762"/>
    </source>
</evidence>
<protein>
    <submittedName>
        <fullName evidence="8">Galactose-binding domain-like protein</fullName>
    </submittedName>
</protein>
<gene>
    <name evidence="8" type="ORF">B0T26DRAFT_706000</name>
</gene>
<feature type="domain" description="DOC" evidence="7">
    <location>
        <begin position="210"/>
        <end position="398"/>
    </location>
</feature>
<dbReference type="GO" id="GO:0031145">
    <property type="term" value="P:anaphase-promoting complex-dependent catabolic process"/>
    <property type="evidence" value="ECO:0007669"/>
    <property type="project" value="InterPro"/>
</dbReference>
<dbReference type="PANTHER" id="PTHR12936">
    <property type="entry name" value="ANAPHASE-PROMOTING COMPLEX 10"/>
    <property type="match status" value="1"/>
</dbReference>
<keyword evidence="3" id="KW-0498">Mitosis</keyword>
<name>A0AA40E356_9PEZI</name>
<dbReference type="Gene3D" id="2.60.120.260">
    <property type="entry name" value="Galactose-binding domain-like"/>
    <property type="match status" value="1"/>
</dbReference>
<reference evidence="8" key="1">
    <citation type="submission" date="2023-06" db="EMBL/GenBank/DDBJ databases">
        <title>Genome-scale phylogeny and comparative genomics of the fungal order Sordariales.</title>
        <authorList>
            <consortium name="Lawrence Berkeley National Laboratory"/>
            <person name="Hensen N."/>
            <person name="Bonometti L."/>
            <person name="Westerberg I."/>
            <person name="Brannstrom I.O."/>
            <person name="Guillou S."/>
            <person name="Cros-Aarteil S."/>
            <person name="Calhoun S."/>
            <person name="Haridas S."/>
            <person name="Kuo A."/>
            <person name="Mondo S."/>
            <person name="Pangilinan J."/>
            <person name="Riley R."/>
            <person name="LaButti K."/>
            <person name="Andreopoulos B."/>
            <person name="Lipzen A."/>
            <person name="Chen C."/>
            <person name="Yanf M."/>
            <person name="Daum C."/>
            <person name="Ng V."/>
            <person name="Clum A."/>
            <person name="Steindorff A."/>
            <person name="Ohm R."/>
            <person name="Martin F."/>
            <person name="Silar P."/>
            <person name="Natvig D."/>
            <person name="Lalanne C."/>
            <person name="Gautier V."/>
            <person name="Ament-velasquez S.L."/>
            <person name="Kruys A."/>
            <person name="Hutchinson M.I."/>
            <person name="Powell A.J."/>
            <person name="Barry K."/>
            <person name="Miller A.N."/>
            <person name="Grigoriev I.V."/>
            <person name="Debuchy R."/>
            <person name="Gladieux P."/>
            <person name="Thoren M.H."/>
            <person name="Johannesson H."/>
        </authorList>
    </citation>
    <scope>NUCLEOTIDE SEQUENCE</scope>
    <source>
        <strain evidence="8">SMH2392-1A</strain>
    </source>
</reference>
<dbReference type="GO" id="GO:0005680">
    <property type="term" value="C:anaphase-promoting complex"/>
    <property type="evidence" value="ECO:0007669"/>
    <property type="project" value="InterPro"/>
</dbReference>
<dbReference type="GeneID" id="85325057"/>
<sequence length="450" mass="49574">MADLPNAPRAPRRTRAGGRAGERASVMTVARQAARAAFTTERLRSSPIAHAAIPRCLLGLGPRLSLPLATLNTYHSPTMYRASLRPAAVQRRVLGELDPNRDLNAPRGRTKRAPITFEQENEAAVLTGVRLGIYDANEVISWTNYQSPAVAASVGDVHDSDDEDLAQLPDSDFQSGESSDADIEAGYDQADDELLGEVMEEDLGEAHEHDERAGSEEQQQGPPFDPAAIGLKEINNLAHFGVSSHKPGNGVEELLSDDLNKYWQSDGQQPHLLTIHFLRRVEIRAIRFYVDYKQDESYTPTHIVFYAGTGHHDLIQFAEVPLANPVGWQDVPIAECGGGPDGHSLCCWIVQMHVKENHQNGKDTHIRGIKIFALDENSAGGAVGDAVHEMEINIDHAADRFTIQNLAMDEDEPFRELLDSLGGNNPSMRYQASEGGFSFFPDFMRDPEIR</sequence>
<dbReference type="EMBL" id="JAUIRO010000003">
    <property type="protein sequence ID" value="KAK0723292.1"/>
    <property type="molecule type" value="Genomic_DNA"/>
</dbReference>
<dbReference type="SMART" id="SM01337">
    <property type="entry name" value="APC10"/>
    <property type="match status" value="1"/>
</dbReference>
<dbReference type="GO" id="GO:0070979">
    <property type="term" value="P:protein K11-linked ubiquitination"/>
    <property type="evidence" value="ECO:0007669"/>
    <property type="project" value="TreeGrafter"/>
</dbReference>
<keyword evidence="2" id="KW-0132">Cell division</keyword>